<keyword evidence="4" id="KW-1185">Reference proteome</keyword>
<dbReference type="EMBL" id="MU806525">
    <property type="protein sequence ID" value="KAJ3834489.1"/>
    <property type="molecule type" value="Genomic_DNA"/>
</dbReference>
<gene>
    <name evidence="3" type="ORF">F5878DRAFT_712652</name>
</gene>
<comment type="caution">
    <text evidence="3">The sequence shown here is derived from an EMBL/GenBank/DDBJ whole genome shotgun (WGS) entry which is preliminary data.</text>
</comment>
<proteinExistence type="predicted"/>
<dbReference type="Proteomes" id="UP001163846">
    <property type="component" value="Unassembled WGS sequence"/>
</dbReference>
<evidence type="ECO:0000313" key="3">
    <source>
        <dbReference type="EMBL" id="KAJ3834489.1"/>
    </source>
</evidence>
<accession>A0AA38P1D9</accession>
<protein>
    <submittedName>
        <fullName evidence="3">Uncharacterized protein</fullName>
    </submittedName>
</protein>
<keyword evidence="2" id="KW-0732">Signal</keyword>
<organism evidence="3 4">
    <name type="scientific">Lentinula raphanica</name>
    <dbReference type="NCBI Taxonomy" id="153919"/>
    <lineage>
        <taxon>Eukaryota</taxon>
        <taxon>Fungi</taxon>
        <taxon>Dikarya</taxon>
        <taxon>Basidiomycota</taxon>
        <taxon>Agaricomycotina</taxon>
        <taxon>Agaricomycetes</taxon>
        <taxon>Agaricomycetidae</taxon>
        <taxon>Agaricales</taxon>
        <taxon>Marasmiineae</taxon>
        <taxon>Omphalotaceae</taxon>
        <taxon>Lentinula</taxon>
    </lineage>
</organism>
<reference evidence="3" key="1">
    <citation type="submission" date="2022-08" db="EMBL/GenBank/DDBJ databases">
        <authorList>
            <consortium name="DOE Joint Genome Institute"/>
            <person name="Min B."/>
            <person name="Riley R."/>
            <person name="Sierra-Patev S."/>
            <person name="Naranjo-Ortiz M."/>
            <person name="Looney B."/>
            <person name="Konkel Z."/>
            <person name="Slot J.C."/>
            <person name="Sakamoto Y."/>
            <person name="Steenwyk J.L."/>
            <person name="Rokas A."/>
            <person name="Carro J."/>
            <person name="Camarero S."/>
            <person name="Ferreira P."/>
            <person name="Molpeceres G."/>
            <person name="Ruiz-Duenas F.J."/>
            <person name="Serrano A."/>
            <person name="Henrissat B."/>
            <person name="Drula E."/>
            <person name="Hughes K.W."/>
            <person name="Mata J.L."/>
            <person name="Ishikawa N.K."/>
            <person name="Vargas-Isla R."/>
            <person name="Ushijima S."/>
            <person name="Smith C.A."/>
            <person name="Ahrendt S."/>
            <person name="Andreopoulos W."/>
            <person name="He G."/>
            <person name="Labutti K."/>
            <person name="Lipzen A."/>
            <person name="Ng V."/>
            <person name="Sandor L."/>
            <person name="Barry K."/>
            <person name="Martinez A.T."/>
            <person name="Xiao Y."/>
            <person name="Gibbons J.G."/>
            <person name="Terashima K."/>
            <person name="Hibbett D.S."/>
            <person name="Grigoriev I.V."/>
        </authorList>
    </citation>
    <scope>NUCLEOTIDE SEQUENCE</scope>
    <source>
        <strain evidence="3">TFB9207</strain>
    </source>
</reference>
<evidence type="ECO:0000256" key="2">
    <source>
        <dbReference type="SAM" id="SignalP"/>
    </source>
</evidence>
<name>A0AA38P1D9_9AGAR</name>
<sequence length="312" mass="35473">MTRSTTASRAVAVLIIGAALSSGVLAAPTRSPIPYSIRARDLVQSQSTSDGLGTLSEGQTRTLATVLEREVPRRPSVSVSVGLEQRVDLAKRINFFSKKRRPKDDEESTQLLSGDSGQVEAAGGVQYPGAVEGLETQHLRRDNAKEVKRFFREKEAIIQSWFNGLSEQWWDLGKLDLEQSRISRAELLSRNGYTFNDVLGLMNKLTEKPGYVDNLVKQMKSLRGQFRHFLNDEVERTHADFLDMHAAWTNAPDHDARFEVFHSFQGFFRDVYRVARSARVFSVLKKEAFAPYQKILNEWHQDFAFDPYSERE</sequence>
<feature type="chain" id="PRO_5041255140" evidence="2">
    <location>
        <begin position="27"/>
        <end position="312"/>
    </location>
</feature>
<feature type="region of interest" description="Disordered" evidence="1">
    <location>
        <begin position="100"/>
        <end position="122"/>
    </location>
</feature>
<evidence type="ECO:0000256" key="1">
    <source>
        <dbReference type="SAM" id="MobiDB-lite"/>
    </source>
</evidence>
<dbReference type="AlphaFoldDB" id="A0AA38P1D9"/>
<feature type="signal peptide" evidence="2">
    <location>
        <begin position="1"/>
        <end position="26"/>
    </location>
</feature>
<evidence type="ECO:0000313" key="4">
    <source>
        <dbReference type="Proteomes" id="UP001163846"/>
    </source>
</evidence>